<accession>A0A382LSV7</accession>
<dbReference type="EMBL" id="UINC01088073">
    <property type="protein sequence ID" value="SVC37991.1"/>
    <property type="molecule type" value="Genomic_DNA"/>
</dbReference>
<gene>
    <name evidence="1" type="ORF">METZ01_LOCUS290845</name>
</gene>
<protein>
    <recommendedName>
        <fullName evidence="2">5'-3' exonuclease alpha-helical arch N-terminal domain-containing protein</fullName>
    </recommendedName>
</protein>
<evidence type="ECO:0008006" key="2">
    <source>
        <dbReference type="Google" id="ProtNLM"/>
    </source>
</evidence>
<name>A0A382LSV7_9ZZZZ</name>
<organism evidence="1">
    <name type="scientific">marine metagenome</name>
    <dbReference type="NCBI Taxonomy" id="408172"/>
    <lineage>
        <taxon>unclassified sequences</taxon>
        <taxon>metagenomes</taxon>
        <taxon>ecological metagenomes</taxon>
    </lineage>
</organism>
<dbReference type="AlphaFoldDB" id="A0A382LSV7"/>
<dbReference type="Gene3D" id="3.40.50.1010">
    <property type="entry name" value="5'-nuclease"/>
    <property type="match status" value="1"/>
</dbReference>
<proteinExistence type="predicted"/>
<reference evidence="1" key="1">
    <citation type="submission" date="2018-05" db="EMBL/GenBank/DDBJ databases">
        <authorList>
            <person name="Lanie J.A."/>
            <person name="Ng W.-L."/>
            <person name="Kazmierczak K.M."/>
            <person name="Andrzejewski T.M."/>
            <person name="Davidsen T.M."/>
            <person name="Wayne K.J."/>
            <person name="Tettelin H."/>
            <person name="Glass J.I."/>
            <person name="Rusch D."/>
            <person name="Podicherti R."/>
            <person name="Tsui H.-C.T."/>
            <person name="Winkler M.E."/>
        </authorList>
    </citation>
    <scope>NUCLEOTIDE SEQUENCE</scope>
</reference>
<dbReference type="InterPro" id="IPR029060">
    <property type="entry name" value="PIN-like_dom_sf"/>
</dbReference>
<dbReference type="SUPFAM" id="SSF88723">
    <property type="entry name" value="PIN domain-like"/>
    <property type="match status" value="1"/>
</dbReference>
<sequence length="63" mass="7278">MSNTYQLVLIDGSNYLFRTYHAMPKLVSCKGQPTVATTAESPRTHLQPVRPRRTLSTTYFLYR</sequence>
<evidence type="ECO:0000313" key="1">
    <source>
        <dbReference type="EMBL" id="SVC37991.1"/>
    </source>
</evidence>